<evidence type="ECO:0000256" key="1">
    <source>
        <dbReference type="SAM" id="MobiDB-lite"/>
    </source>
</evidence>
<organism evidence="2">
    <name type="scientific">Zea mays</name>
    <name type="common">Maize</name>
    <dbReference type="NCBI Taxonomy" id="4577"/>
    <lineage>
        <taxon>Eukaryota</taxon>
        <taxon>Viridiplantae</taxon>
        <taxon>Streptophyta</taxon>
        <taxon>Embryophyta</taxon>
        <taxon>Tracheophyta</taxon>
        <taxon>Spermatophyta</taxon>
        <taxon>Magnoliopsida</taxon>
        <taxon>Liliopsida</taxon>
        <taxon>Poales</taxon>
        <taxon>Poaceae</taxon>
        <taxon>PACMAD clade</taxon>
        <taxon>Panicoideae</taxon>
        <taxon>Andropogonodae</taxon>
        <taxon>Andropogoneae</taxon>
        <taxon>Tripsacinae</taxon>
        <taxon>Zea</taxon>
    </lineage>
</organism>
<sequence length="135" mass="14714">MPYQNGDTKDPYDTRRLAMSSGYPPQQIPQTFGYYQTHGKPACCEPSQAERYTLHQQAAYACANRTAASDVALDMRAPPFQHLSAGQRSDSCDRLTAETNLYTRSTNGIAATAAGVAATTHRKVGVVPFGMSNMY</sequence>
<protein>
    <submittedName>
        <fullName evidence="2">Uncharacterized protein</fullName>
    </submittedName>
</protein>
<reference evidence="2" key="1">
    <citation type="journal article" date="2009" name="Plant Mol. Biol.">
        <title>Insights into corn genes derived from large-scale cDNA sequencing.</title>
        <authorList>
            <person name="Alexandrov N.N."/>
            <person name="Brover V.V."/>
            <person name="Freidin S."/>
            <person name="Troukhan M.E."/>
            <person name="Tatarinova T.V."/>
            <person name="Zhang H."/>
            <person name="Swaller T.J."/>
            <person name="Lu Y.P."/>
            <person name="Bouck J."/>
            <person name="Flavell R.B."/>
            <person name="Feldmann K.A."/>
        </authorList>
    </citation>
    <scope>NUCLEOTIDE SEQUENCE</scope>
</reference>
<accession>B6UG86</accession>
<feature type="region of interest" description="Disordered" evidence="1">
    <location>
        <begin position="1"/>
        <end position="23"/>
    </location>
</feature>
<proteinExistence type="evidence at transcript level"/>
<dbReference type="AlphaFoldDB" id="B6UG86"/>
<dbReference type="EMBL" id="EU976251">
    <property type="protein sequence ID" value="ACG48369.1"/>
    <property type="molecule type" value="mRNA"/>
</dbReference>
<name>B6UG86_MAIZE</name>
<feature type="compositionally biased region" description="Basic and acidic residues" evidence="1">
    <location>
        <begin position="7"/>
        <end position="16"/>
    </location>
</feature>
<evidence type="ECO:0000313" key="2">
    <source>
        <dbReference type="EMBL" id="ACG48369.1"/>
    </source>
</evidence>